<evidence type="ECO:0000256" key="2">
    <source>
        <dbReference type="SAM" id="Phobius"/>
    </source>
</evidence>
<keyword evidence="2" id="KW-0812">Transmembrane</keyword>
<dbReference type="OrthoDB" id="92254at2"/>
<comment type="similarity">
    <text evidence="1">Belongs to the transglycosylase Slt family.</text>
</comment>
<organism evidence="4 5">
    <name type="scientific">Halomonas saccharevitans</name>
    <dbReference type="NCBI Taxonomy" id="416872"/>
    <lineage>
        <taxon>Bacteria</taxon>
        <taxon>Pseudomonadati</taxon>
        <taxon>Pseudomonadota</taxon>
        <taxon>Gammaproteobacteria</taxon>
        <taxon>Oceanospirillales</taxon>
        <taxon>Halomonadaceae</taxon>
        <taxon>Halomonas</taxon>
    </lineage>
</organism>
<reference evidence="4 5" key="1">
    <citation type="submission" date="2016-10" db="EMBL/GenBank/DDBJ databases">
        <authorList>
            <person name="de Groot N.N."/>
        </authorList>
    </citation>
    <scope>NUCLEOTIDE SEQUENCE [LARGE SCALE GENOMIC DNA]</scope>
    <source>
        <strain evidence="4 5">CGMCC 1.6493</strain>
    </source>
</reference>
<dbReference type="RefSeq" id="WP_089849477.1">
    <property type="nucleotide sequence ID" value="NZ_FPAQ01000017.1"/>
</dbReference>
<dbReference type="Gene3D" id="1.10.530.10">
    <property type="match status" value="1"/>
</dbReference>
<sequence length="243" mass="27271">MTPRARRDIRDCFEALGIGSLLIAGGLWLLLASLKTRTGKVLLVLWLLSAGLLVSCVASAQGIPGNAAHYQRELTRIVQQEFGLPAPVTVHAAQIHQESAWRSGAESPVGAQGLSQFMPSTSEWIAEIYPDLGEAAPYSPAWAMRAQARYNRWHWRRLDAADTCNHWAMALSAYNGGLGWVYRDQRLARAAGDDPAVWWSSVERHTRRADWAERENRHYVRRILRELVPRYDRAGWQGGEPCS</sequence>
<feature type="transmembrane region" description="Helical" evidence="2">
    <location>
        <begin position="12"/>
        <end position="31"/>
    </location>
</feature>
<dbReference type="EMBL" id="FPAQ01000017">
    <property type="protein sequence ID" value="SFT74046.1"/>
    <property type="molecule type" value="Genomic_DNA"/>
</dbReference>
<evidence type="ECO:0000256" key="1">
    <source>
        <dbReference type="ARBA" id="ARBA00007734"/>
    </source>
</evidence>
<dbReference type="Proteomes" id="UP000199594">
    <property type="component" value="Unassembled WGS sequence"/>
</dbReference>
<evidence type="ECO:0000313" key="4">
    <source>
        <dbReference type="EMBL" id="SFT74046.1"/>
    </source>
</evidence>
<dbReference type="PANTHER" id="PTHR37423:SF2">
    <property type="entry name" value="MEMBRANE-BOUND LYTIC MUREIN TRANSGLYCOSYLASE C"/>
    <property type="match status" value="1"/>
</dbReference>
<feature type="transmembrane region" description="Helical" evidence="2">
    <location>
        <begin position="43"/>
        <end position="63"/>
    </location>
</feature>
<protein>
    <submittedName>
        <fullName evidence="4">Transglycosylase SLT domain-containing protein</fullName>
    </submittedName>
</protein>
<dbReference type="AlphaFoldDB" id="A0A1I7AGI0"/>
<dbReference type="PANTHER" id="PTHR37423">
    <property type="entry name" value="SOLUBLE LYTIC MUREIN TRANSGLYCOSYLASE-RELATED"/>
    <property type="match status" value="1"/>
</dbReference>
<dbReference type="SUPFAM" id="SSF53955">
    <property type="entry name" value="Lysozyme-like"/>
    <property type="match status" value="1"/>
</dbReference>
<gene>
    <name evidence="4" type="ORF">SAMN04487956_11766</name>
</gene>
<keyword evidence="2" id="KW-1133">Transmembrane helix</keyword>
<accession>A0A1I7AGI0</accession>
<feature type="domain" description="Transglycosylase SLT" evidence="3">
    <location>
        <begin position="93"/>
        <end position="193"/>
    </location>
</feature>
<evidence type="ECO:0000313" key="5">
    <source>
        <dbReference type="Proteomes" id="UP000199594"/>
    </source>
</evidence>
<proteinExistence type="inferred from homology"/>
<evidence type="ECO:0000259" key="3">
    <source>
        <dbReference type="Pfam" id="PF01464"/>
    </source>
</evidence>
<name>A0A1I7AGI0_9GAMM</name>
<dbReference type="InterPro" id="IPR023346">
    <property type="entry name" value="Lysozyme-like_dom_sf"/>
</dbReference>
<dbReference type="Pfam" id="PF01464">
    <property type="entry name" value="SLT"/>
    <property type="match status" value="1"/>
</dbReference>
<dbReference type="InterPro" id="IPR008258">
    <property type="entry name" value="Transglycosylase_SLT_dom_1"/>
</dbReference>
<keyword evidence="2" id="KW-0472">Membrane</keyword>